<dbReference type="Proteomes" id="UP000770661">
    <property type="component" value="Unassembled WGS sequence"/>
</dbReference>
<dbReference type="Pfam" id="PF13920">
    <property type="entry name" value="zf-C3HC4_3"/>
    <property type="match status" value="1"/>
</dbReference>
<dbReference type="PANTHER" id="PTHR23328:SF0">
    <property type="entry name" value="RING-TYPE DOMAIN-CONTAINING PROTEIN"/>
    <property type="match status" value="1"/>
</dbReference>
<dbReference type="InterPro" id="IPR013083">
    <property type="entry name" value="Znf_RING/FYVE/PHD"/>
</dbReference>
<evidence type="ECO:0000256" key="2">
    <source>
        <dbReference type="ARBA" id="ARBA00004123"/>
    </source>
</evidence>
<feature type="region of interest" description="Disordered" evidence="11">
    <location>
        <begin position="408"/>
        <end position="469"/>
    </location>
</feature>
<dbReference type="CDD" id="cd22249">
    <property type="entry name" value="UDM1_RNF168_RNF169-like"/>
    <property type="match status" value="1"/>
</dbReference>
<feature type="region of interest" description="Disordered" evidence="11">
    <location>
        <begin position="211"/>
        <end position="360"/>
    </location>
</feature>
<keyword evidence="5" id="KW-0227">DNA damage</keyword>
<evidence type="ECO:0000256" key="8">
    <source>
        <dbReference type="ARBA" id="ARBA00022833"/>
    </source>
</evidence>
<feature type="compositionally biased region" description="Low complexity" evidence="11">
    <location>
        <begin position="214"/>
        <end position="233"/>
    </location>
</feature>
<dbReference type="EMBL" id="JACEEZ010016126">
    <property type="protein sequence ID" value="KAG0718403.1"/>
    <property type="molecule type" value="Genomic_DNA"/>
</dbReference>
<dbReference type="GO" id="GO:0008270">
    <property type="term" value="F:zinc ion binding"/>
    <property type="evidence" value="ECO:0007669"/>
    <property type="project" value="UniProtKB-KW"/>
</dbReference>
<dbReference type="SUPFAM" id="SSF57850">
    <property type="entry name" value="RING/U-box"/>
    <property type="match status" value="1"/>
</dbReference>
<dbReference type="AlphaFoldDB" id="A0A8J4XZW6"/>
<dbReference type="PROSITE" id="PS50089">
    <property type="entry name" value="ZF_RING_2"/>
    <property type="match status" value="1"/>
</dbReference>
<accession>A0A8J4XZW6</accession>
<dbReference type="GO" id="GO:0031491">
    <property type="term" value="F:nucleosome binding"/>
    <property type="evidence" value="ECO:0007669"/>
    <property type="project" value="TreeGrafter"/>
</dbReference>
<proteinExistence type="predicted"/>
<comment type="subcellular location">
    <subcellularLocation>
        <location evidence="2">Nucleus</location>
    </subcellularLocation>
</comment>
<evidence type="ECO:0000256" key="9">
    <source>
        <dbReference type="ARBA" id="ARBA00023242"/>
    </source>
</evidence>
<evidence type="ECO:0000256" key="7">
    <source>
        <dbReference type="ARBA" id="ARBA00022786"/>
    </source>
</evidence>
<evidence type="ECO:0000256" key="11">
    <source>
        <dbReference type="SAM" id="MobiDB-lite"/>
    </source>
</evidence>
<name>A0A8J4XZW6_CHIOP</name>
<feature type="compositionally biased region" description="Polar residues" evidence="11">
    <location>
        <begin position="254"/>
        <end position="268"/>
    </location>
</feature>
<comment type="caution">
    <text evidence="13">The sequence shown here is derived from an EMBL/GenBank/DDBJ whole genome shotgun (WGS) entry which is preliminary data.</text>
</comment>
<sequence length="469" mass="52552">MSRTPRMEAEDVTCPICLSLLLEPVTLPCHHSLCLHCFHEHVSLTSLYCPLCRTRIGVWVRKNSKTNTLVNVKLWKAIQKHFPAHLEARLAGREDSLGISQEVRQRVCEPGEIRQEYESFLEQQTQEETQRKDKEETASIKLIQQLQEEESKRQQEVEQREGNLAQEDFLLALQLEETDKAQMDLRQKKLQELCARDEDLARRLEVVDGRSPLAASQGQAAGGSRAVSASPRGPMDQFLDQRGVTRGHQPAASVLSSSGTNTRLSQDASPPPNRREPAIKLTPSLGSESESDEPPSYRHPQSAPGKENLQGGWQGSPGQQGEGSKGGRRQGHTSAYRELQLSPDIDSYWDTPEPGDHNGGYLPEDLLLKWDKDKESLVALLSEQQRAEAQLQQELHDRLLAEALQEEFNNQTRKVLRTKGSGDEYGLRRRKKTSPKSPHQSQAGPSRGGNTKRQATLSEVLGQKRHKSA</sequence>
<dbReference type="CDD" id="cd16550">
    <property type="entry name" value="RING-HC_RNF168"/>
    <property type="match status" value="1"/>
</dbReference>
<dbReference type="InterPro" id="IPR051657">
    <property type="entry name" value="RNF168/RNF169_E3_ubiq-ligase"/>
</dbReference>
<keyword evidence="14" id="KW-1185">Reference proteome</keyword>
<evidence type="ECO:0000313" key="13">
    <source>
        <dbReference type="EMBL" id="KAG0718403.1"/>
    </source>
</evidence>
<dbReference type="GO" id="GO:0035861">
    <property type="term" value="C:site of double-strand break"/>
    <property type="evidence" value="ECO:0007669"/>
    <property type="project" value="TreeGrafter"/>
</dbReference>
<dbReference type="InterPro" id="IPR001841">
    <property type="entry name" value="Znf_RING"/>
</dbReference>
<evidence type="ECO:0000256" key="4">
    <source>
        <dbReference type="ARBA" id="ARBA00022679"/>
    </source>
</evidence>
<dbReference type="EC" id="2.3.2.27" evidence="3"/>
<keyword evidence="8" id="KW-0862">Zinc</keyword>
<comment type="catalytic activity">
    <reaction evidence="1">
        <text>S-ubiquitinyl-[E2 ubiquitin-conjugating enzyme]-L-cysteine + [acceptor protein]-L-lysine = [E2 ubiquitin-conjugating enzyme]-L-cysteine + N(6)-ubiquitinyl-[acceptor protein]-L-lysine.</text>
        <dbReference type="EC" id="2.3.2.27"/>
    </reaction>
</comment>
<gene>
    <name evidence="13" type="primary">rnf168</name>
    <name evidence="13" type="ORF">GWK47_007724</name>
</gene>
<protein>
    <recommendedName>
        <fullName evidence="3">RING-type E3 ubiquitin transferase</fullName>
        <ecNumber evidence="3">2.3.2.27</ecNumber>
    </recommendedName>
</protein>
<evidence type="ECO:0000313" key="14">
    <source>
        <dbReference type="Proteomes" id="UP000770661"/>
    </source>
</evidence>
<feature type="compositionally biased region" description="Gly residues" evidence="11">
    <location>
        <begin position="312"/>
        <end position="324"/>
    </location>
</feature>
<keyword evidence="6 10" id="KW-0863">Zinc-finger</keyword>
<keyword evidence="7" id="KW-0833">Ubl conjugation pathway</keyword>
<feature type="domain" description="RING-type" evidence="12">
    <location>
        <begin position="14"/>
        <end position="53"/>
    </location>
</feature>
<dbReference type="SMART" id="SM00184">
    <property type="entry name" value="RING"/>
    <property type="match status" value="1"/>
</dbReference>
<evidence type="ECO:0000256" key="3">
    <source>
        <dbReference type="ARBA" id="ARBA00012483"/>
    </source>
</evidence>
<dbReference type="PANTHER" id="PTHR23328">
    <property type="entry name" value="RING-TYPE DOMAIN-CONTAINING PROTEIN"/>
    <property type="match status" value="1"/>
</dbReference>
<evidence type="ECO:0000256" key="6">
    <source>
        <dbReference type="ARBA" id="ARBA00022771"/>
    </source>
</evidence>
<evidence type="ECO:0000256" key="10">
    <source>
        <dbReference type="PROSITE-ProRule" id="PRU00175"/>
    </source>
</evidence>
<feature type="compositionally biased region" description="Polar residues" evidence="11">
    <location>
        <begin position="435"/>
        <end position="457"/>
    </location>
</feature>
<keyword evidence="4" id="KW-0808">Transferase</keyword>
<keyword evidence="9" id="KW-0539">Nucleus</keyword>
<keyword evidence="6 10" id="KW-0479">Metal-binding</keyword>
<evidence type="ECO:0000256" key="5">
    <source>
        <dbReference type="ARBA" id="ARBA00022763"/>
    </source>
</evidence>
<reference evidence="13" key="1">
    <citation type="submission" date="2020-07" db="EMBL/GenBank/DDBJ databases">
        <title>The High-quality genome of the commercially important snow crab, Chionoecetes opilio.</title>
        <authorList>
            <person name="Jeong J.-H."/>
            <person name="Ryu S."/>
        </authorList>
    </citation>
    <scope>NUCLEOTIDE SEQUENCE</scope>
    <source>
        <strain evidence="13">MADBK_172401_WGS</strain>
        <tissue evidence="13">Digestive gland</tissue>
    </source>
</reference>
<dbReference type="GO" id="GO:0006302">
    <property type="term" value="P:double-strand break repair"/>
    <property type="evidence" value="ECO:0007669"/>
    <property type="project" value="TreeGrafter"/>
</dbReference>
<evidence type="ECO:0000256" key="1">
    <source>
        <dbReference type="ARBA" id="ARBA00000900"/>
    </source>
</evidence>
<dbReference type="OrthoDB" id="426657at2759"/>
<dbReference type="Gene3D" id="3.30.40.10">
    <property type="entry name" value="Zinc/RING finger domain, C3HC4 (zinc finger)"/>
    <property type="match status" value="1"/>
</dbReference>
<organism evidence="13 14">
    <name type="scientific">Chionoecetes opilio</name>
    <name type="common">Atlantic snow crab</name>
    <name type="synonym">Cancer opilio</name>
    <dbReference type="NCBI Taxonomy" id="41210"/>
    <lineage>
        <taxon>Eukaryota</taxon>
        <taxon>Metazoa</taxon>
        <taxon>Ecdysozoa</taxon>
        <taxon>Arthropoda</taxon>
        <taxon>Crustacea</taxon>
        <taxon>Multicrustacea</taxon>
        <taxon>Malacostraca</taxon>
        <taxon>Eumalacostraca</taxon>
        <taxon>Eucarida</taxon>
        <taxon>Decapoda</taxon>
        <taxon>Pleocyemata</taxon>
        <taxon>Brachyura</taxon>
        <taxon>Eubrachyura</taxon>
        <taxon>Majoidea</taxon>
        <taxon>Majidae</taxon>
        <taxon>Chionoecetes</taxon>
    </lineage>
</organism>
<dbReference type="GO" id="GO:0061630">
    <property type="term" value="F:ubiquitin protein ligase activity"/>
    <property type="evidence" value="ECO:0007669"/>
    <property type="project" value="UniProtKB-EC"/>
</dbReference>
<evidence type="ECO:0000259" key="12">
    <source>
        <dbReference type="PROSITE" id="PS50089"/>
    </source>
</evidence>
<dbReference type="GO" id="GO:0005634">
    <property type="term" value="C:nucleus"/>
    <property type="evidence" value="ECO:0007669"/>
    <property type="project" value="UniProtKB-SubCell"/>
</dbReference>